<proteinExistence type="inferred from homology"/>
<evidence type="ECO:0000256" key="2">
    <source>
        <dbReference type="ARBA" id="ARBA00022746"/>
    </source>
</evidence>
<accession>A0A0D8J853</accession>
<name>A0A0D8J853_9BACT</name>
<evidence type="ECO:0000256" key="3">
    <source>
        <dbReference type="ARBA" id="ARBA00023002"/>
    </source>
</evidence>
<dbReference type="RefSeq" id="WP_198152499.1">
    <property type="nucleotide sequence ID" value="NZ_JRHC01000005.1"/>
</dbReference>
<organism evidence="6 7">
    <name type="scientific">Draconibacterium sediminis</name>
    <dbReference type="NCBI Taxonomy" id="1544798"/>
    <lineage>
        <taxon>Bacteria</taxon>
        <taxon>Pseudomonadati</taxon>
        <taxon>Bacteroidota</taxon>
        <taxon>Bacteroidia</taxon>
        <taxon>Marinilabiliales</taxon>
        <taxon>Prolixibacteraceae</taxon>
        <taxon>Draconibacterium</taxon>
    </lineage>
</organism>
<keyword evidence="4" id="KW-1133">Transmembrane helix</keyword>
<feature type="transmembrane region" description="Helical" evidence="4">
    <location>
        <begin position="84"/>
        <end position="101"/>
    </location>
</feature>
<dbReference type="GO" id="GO:0016123">
    <property type="term" value="P:xanthophyll biosynthetic process"/>
    <property type="evidence" value="ECO:0007669"/>
    <property type="project" value="TreeGrafter"/>
</dbReference>
<evidence type="ECO:0000256" key="1">
    <source>
        <dbReference type="ARBA" id="ARBA00009324"/>
    </source>
</evidence>
<evidence type="ECO:0000259" key="5">
    <source>
        <dbReference type="Pfam" id="PF04116"/>
    </source>
</evidence>
<keyword evidence="4" id="KW-0812">Transmembrane</keyword>
<dbReference type="GO" id="GO:0005506">
    <property type="term" value="F:iron ion binding"/>
    <property type="evidence" value="ECO:0007669"/>
    <property type="project" value="InterPro"/>
</dbReference>
<dbReference type="GO" id="GO:0016119">
    <property type="term" value="P:carotene metabolic process"/>
    <property type="evidence" value="ECO:0007669"/>
    <property type="project" value="TreeGrafter"/>
</dbReference>
<dbReference type="AlphaFoldDB" id="A0A0D8J853"/>
<dbReference type="EMBL" id="JRHC01000005">
    <property type="protein sequence ID" value="KJF42686.1"/>
    <property type="molecule type" value="Genomic_DNA"/>
</dbReference>
<dbReference type="STRING" id="1544798.LH29_19330"/>
<evidence type="ECO:0000313" key="7">
    <source>
        <dbReference type="Proteomes" id="UP000032544"/>
    </source>
</evidence>
<dbReference type="InterPro" id="IPR006694">
    <property type="entry name" value="Fatty_acid_hydroxylase"/>
</dbReference>
<feature type="domain" description="Fatty acid hydroxylase" evidence="5">
    <location>
        <begin position="7"/>
        <end position="148"/>
    </location>
</feature>
<keyword evidence="2" id="KW-0125">Carotenoid biosynthesis</keyword>
<keyword evidence="3" id="KW-0560">Oxidoreductase</keyword>
<reference evidence="6 7" key="1">
    <citation type="submission" date="2014-09" db="EMBL/GenBank/DDBJ databases">
        <title>Draft Genome Sequence of Draconibacterium sp. JN14CK-3.</title>
        <authorList>
            <person name="Dong C."/>
            <person name="Lai Q."/>
            <person name="Shao Z."/>
        </authorList>
    </citation>
    <scope>NUCLEOTIDE SEQUENCE [LARGE SCALE GENOMIC DNA]</scope>
    <source>
        <strain evidence="6 7">JN14CK-3</strain>
    </source>
</reference>
<evidence type="ECO:0000313" key="6">
    <source>
        <dbReference type="EMBL" id="KJF42686.1"/>
    </source>
</evidence>
<protein>
    <recommendedName>
        <fullName evidence="5">Fatty acid hydroxylase domain-containing protein</fullName>
    </recommendedName>
</protein>
<dbReference type="GO" id="GO:0010291">
    <property type="term" value="F:beta-carotene 3-hydroxylase activity"/>
    <property type="evidence" value="ECO:0007669"/>
    <property type="project" value="TreeGrafter"/>
</dbReference>
<dbReference type="PANTHER" id="PTHR31899">
    <property type="entry name" value="BETA-CAROTENE 3-HYDROXYLASE 1, CHLOROPLASTIC"/>
    <property type="match status" value="1"/>
</dbReference>
<evidence type="ECO:0000256" key="4">
    <source>
        <dbReference type="SAM" id="Phobius"/>
    </source>
</evidence>
<comment type="caution">
    <text evidence="6">The sequence shown here is derived from an EMBL/GenBank/DDBJ whole genome shotgun (WGS) entry which is preliminary data.</text>
</comment>
<sequence>MNILIAIAAFCFMEFVAWSNHKFVMHGFLWKWHRDHHVNDHKKNASQTELYKSGFEKNDYFFLVYAVPAIVVLIVGFFFQISALIALGIGISLYGLTYFAIHDVMIHQRLNIPFLTHTKNKYLRAVREAHLAHHRGKNVRDFDNYGLLIFQFRFLKK</sequence>
<gene>
    <name evidence="6" type="ORF">LH29_19330</name>
</gene>
<dbReference type="Pfam" id="PF04116">
    <property type="entry name" value="FA_hydroxylase"/>
    <property type="match status" value="1"/>
</dbReference>
<dbReference type="Proteomes" id="UP000032544">
    <property type="component" value="Unassembled WGS sequence"/>
</dbReference>
<feature type="transmembrane region" description="Helical" evidence="4">
    <location>
        <begin position="60"/>
        <end position="79"/>
    </location>
</feature>
<keyword evidence="7" id="KW-1185">Reference proteome</keyword>
<comment type="similarity">
    <text evidence="1">Belongs to the sterol desaturase family.</text>
</comment>
<dbReference type="InterPro" id="IPR045019">
    <property type="entry name" value="BETA-OHASE-like"/>
</dbReference>
<keyword evidence="4" id="KW-0472">Membrane</keyword>
<dbReference type="PANTHER" id="PTHR31899:SF9">
    <property type="entry name" value="BETA-CAROTENE 3-HYDROXYLASE 1, CHLOROPLASTIC"/>
    <property type="match status" value="1"/>
</dbReference>